<evidence type="ECO:0000256" key="10">
    <source>
        <dbReference type="ARBA" id="ARBA00022977"/>
    </source>
</evidence>
<dbReference type="HAMAP" id="MF_00228">
    <property type="entry name" value="Thz_kinase"/>
    <property type="match status" value="1"/>
</dbReference>
<feature type="binding site" evidence="11">
    <location>
        <position position="49"/>
    </location>
    <ligand>
        <name>substrate</name>
    </ligand>
</feature>
<dbReference type="InterPro" id="IPR000417">
    <property type="entry name" value="Hyethyz_kinase"/>
</dbReference>
<keyword evidence="10 11" id="KW-0784">Thiamine biosynthesis</keyword>
<dbReference type="Proteomes" id="UP000266301">
    <property type="component" value="Chromosome"/>
</dbReference>
<feature type="binding site" evidence="11">
    <location>
        <position position="171"/>
    </location>
    <ligand>
        <name>ATP</name>
        <dbReference type="ChEBI" id="CHEBI:30616"/>
    </ligand>
</feature>
<comment type="similarity">
    <text evidence="11">Belongs to the Thz kinase family.</text>
</comment>
<dbReference type="OrthoDB" id="9778146at2"/>
<comment type="catalytic activity">
    <reaction evidence="1 11">
        <text>5-(2-hydroxyethyl)-4-methylthiazole + ATP = 4-methyl-5-(2-phosphooxyethyl)-thiazole + ADP + H(+)</text>
        <dbReference type="Rhea" id="RHEA:24212"/>
        <dbReference type="ChEBI" id="CHEBI:15378"/>
        <dbReference type="ChEBI" id="CHEBI:17957"/>
        <dbReference type="ChEBI" id="CHEBI:30616"/>
        <dbReference type="ChEBI" id="CHEBI:58296"/>
        <dbReference type="ChEBI" id="CHEBI:456216"/>
        <dbReference type="EC" id="2.7.1.50"/>
    </reaction>
</comment>
<dbReference type="Pfam" id="PF02110">
    <property type="entry name" value="HK"/>
    <property type="match status" value="1"/>
</dbReference>
<accession>A0A386H662</accession>
<evidence type="ECO:0000256" key="1">
    <source>
        <dbReference type="ARBA" id="ARBA00001771"/>
    </source>
</evidence>
<dbReference type="EMBL" id="CP032416">
    <property type="protein sequence ID" value="AYD41058.1"/>
    <property type="molecule type" value="Genomic_DNA"/>
</dbReference>
<keyword evidence="9 11" id="KW-0460">Magnesium</keyword>
<dbReference type="PRINTS" id="PR01099">
    <property type="entry name" value="HYETHTZKNASE"/>
</dbReference>
<dbReference type="GO" id="GO:0009228">
    <property type="term" value="P:thiamine biosynthetic process"/>
    <property type="evidence" value="ECO:0007669"/>
    <property type="project" value="UniProtKB-KW"/>
</dbReference>
<evidence type="ECO:0000256" key="7">
    <source>
        <dbReference type="ARBA" id="ARBA00022777"/>
    </source>
</evidence>
<reference evidence="12 13" key="1">
    <citation type="journal article" date="2019" name="Int. J. Syst. Evol. Microbiol.">
        <title>Clostridium fermenticellae sp. nov., isolated from the mud in a fermentation cellar for the production of the Chinese liquor, baijiu.</title>
        <authorList>
            <person name="Xu P.X."/>
            <person name="Chai L.J."/>
            <person name="Qiu T."/>
            <person name="Zhang X.J."/>
            <person name="Lu Z.M."/>
            <person name="Xiao C."/>
            <person name="Wang S.T."/>
            <person name="Shen C.H."/>
            <person name="Shi J.S."/>
            <person name="Xu Z.H."/>
        </authorList>
    </citation>
    <scope>NUCLEOTIDE SEQUENCE [LARGE SCALE GENOMIC DNA]</scope>
    <source>
        <strain evidence="12 13">JN500901</strain>
    </source>
</reference>
<dbReference type="GO" id="GO:0004417">
    <property type="term" value="F:hydroxyethylthiazole kinase activity"/>
    <property type="evidence" value="ECO:0007669"/>
    <property type="project" value="UniProtKB-UniRule"/>
</dbReference>
<dbReference type="RefSeq" id="WP_119973581.1">
    <property type="nucleotide sequence ID" value="NZ_CP032416.1"/>
</dbReference>
<evidence type="ECO:0000256" key="6">
    <source>
        <dbReference type="ARBA" id="ARBA00022741"/>
    </source>
</evidence>
<feature type="binding site" evidence="11">
    <location>
        <position position="198"/>
    </location>
    <ligand>
        <name>substrate</name>
    </ligand>
</feature>
<name>A0A386H662_9CLOT</name>
<keyword evidence="6 11" id="KW-0547">Nucleotide-binding</keyword>
<dbReference type="UniPathway" id="UPA00060">
    <property type="reaction ID" value="UER00139"/>
</dbReference>
<dbReference type="CDD" id="cd01170">
    <property type="entry name" value="THZ_kinase"/>
    <property type="match status" value="1"/>
</dbReference>
<keyword evidence="13" id="KW-1185">Reference proteome</keyword>
<feature type="binding site" evidence="11">
    <location>
        <position position="125"/>
    </location>
    <ligand>
        <name>ATP</name>
        <dbReference type="ChEBI" id="CHEBI:30616"/>
    </ligand>
</feature>
<dbReference type="InterPro" id="IPR029056">
    <property type="entry name" value="Ribokinase-like"/>
</dbReference>
<dbReference type="GO" id="GO:0000287">
    <property type="term" value="F:magnesium ion binding"/>
    <property type="evidence" value="ECO:0007669"/>
    <property type="project" value="UniProtKB-UniRule"/>
</dbReference>
<evidence type="ECO:0000256" key="4">
    <source>
        <dbReference type="ARBA" id="ARBA00022679"/>
    </source>
</evidence>
<dbReference type="NCBIfam" id="TIGR00694">
    <property type="entry name" value="thiM"/>
    <property type="match status" value="1"/>
</dbReference>
<evidence type="ECO:0000256" key="3">
    <source>
        <dbReference type="ARBA" id="ARBA00004868"/>
    </source>
</evidence>
<dbReference type="NCBIfam" id="NF006830">
    <property type="entry name" value="PRK09355.1"/>
    <property type="match status" value="1"/>
</dbReference>
<evidence type="ECO:0000256" key="8">
    <source>
        <dbReference type="ARBA" id="ARBA00022840"/>
    </source>
</evidence>
<dbReference type="SUPFAM" id="SSF53613">
    <property type="entry name" value="Ribokinase-like"/>
    <property type="match status" value="1"/>
</dbReference>
<sequence>MYNDEIMNKVSRVLTEIRKKVPLVDCITNGVTINDCANILLAFGGSPAMCEAYDEVFDFVKISSALYINLGTLSKEQETADVLASISAKINDVPVVLDPVACGAIPRRFSVINRISEVGRIDVIKGNVGEIKFLAGVDSNVRGVDSLDDGEGVLEACINVANKYKCVVAATGKKDYITDGVKIAIIKNGVEMFTKITGAGCMLGALCGAAAGAYEDKFLSTTAAILSMNLAGEAAYEEAKLPGSFRVKLMDCIYSLTEKRLKEEGKIEWK</sequence>
<dbReference type="Gene3D" id="3.40.1190.20">
    <property type="match status" value="1"/>
</dbReference>
<evidence type="ECO:0000256" key="9">
    <source>
        <dbReference type="ARBA" id="ARBA00022842"/>
    </source>
</evidence>
<dbReference type="EC" id="2.7.1.50" evidence="11"/>
<comment type="cofactor">
    <cofactor evidence="2 11">
        <name>Mg(2+)</name>
        <dbReference type="ChEBI" id="CHEBI:18420"/>
    </cofactor>
</comment>
<dbReference type="AlphaFoldDB" id="A0A386H662"/>
<gene>
    <name evidence="11" type="primary">thiM</name>
    <name evidence="12" type="ORF">D4Z93_11185</name>
</gene>
<dbReference type="PIRSF" id="PIRSF000513">
    <property type="entry name" value="Thz_kinase"/>
    <property type="match status" value="1"/>
</dbReference>
<evidence type="ECO:0000256" key="11">
    <source>
        <dbReference type="HAMAP-Rule" id="MF_00228"/>
    </source>
</evidence>
<comment type="function">
    <text evidence="11">Catalyzes the phosphorylation of the hydroxyl group of 4-methyl-5-beta-hydroxyethylthiazole (THZ).</text>
</comment>
<keyword evidence="5 11" id="KW-0479">Metal-binding</keyword>
<evidence type="ECO:0000256" key="5">
    <source>
        <dbReference type="ARBA" id="ARBA00022723"/>
    </source>
</evidence>
<evidence type="ECO:0000313" key="12">
    <source>
        <dbReference type="EMBL" id="AYD41058.1"/>
    </source>
</evidence>
<evidence type="ECO:0000256" key="2">
    <source>
        <dbReference type="ARBA" id="ARBA00001946"/>
    </source>
</evidence>
<comment type="pathway">
    <text evidence="3 11">Cofactor biosynthesis; thiamine diphosphate biosynthesis; 4-methyl-5-(2-phosphoethyl)-thiazole from 5-(2-hydroxyethyl)-4-methylthiazole: step 1/1.</text>
</comment>
<dbReference type="KEGG" id="cfer:D4Z93_11185"/>
<evidence type="ECO:0000313" key="13">
    <source>
        <dbReference type="Proteomes" id="UP000266301"/>
    </source>
</evidence>
<organism evidence="12 13">
    <name type="scientific">Clostridium fermenticellae</name>
    <dbReference type="NCBI Taxonomy" id="2068654"/>
    <lineage>
        <taxon>Bacteria</taxon>
        <taxon>Bacillati</taxon>
        <taxon>Bacillota</taxon>
        <taxon>Clostridia</taxon>
        <taxon>Eubacteriales</taxon>
        <taxon>Clostridiaceae</taxon>
        <taxon>Clostridium</taxon>
    </lineage>
</organism>
<keyword evidence="7 11" id="KW-0418">Kinase</keyword>
<dbReference type="GO" id="GO:0005524">
    <property type="term" value="F:ATP binding"/>
    <property type="evidence" value="ECO:0007669"/>
    <property type="project" value="UniProtKB-UniRule"/>
</dbReference>
<keyword evidence="8 11" id="KW-0067">ATP-binding</keyword>
<dbReference type="GO" id="GO:0009229">
    <property type="term" value="P:thiamine diphosphate biosynthetic process"/>
    <property type="evidence" value="ECO:0007669"/>
    <property type="project" value="UniProtKB-UniRule"/>
</dbReference>
<protein>
    <recommendedName>
        <fullName evidence="11">Hydroxyethylthiazole kinase</fullName>
        <ecNumber evidence="11">2.7.1.50</ecNumber>
    </recommendedName>
    <alternativeName>
        <fullName evidence="11">4-methyl-5-beta-hydroxyethylthiazole kinase</fullName>
        <shortName evidence="11">TH kinase</shortName>
        <shortName evidence="11">Thz kinase</shortName>
    </alternativeName>
</protein>
<keyword evidence="4 11" id="KW-0808">Transferase</keyword>
<proteinExistence type="inferred from homology"/>